<accession>A0A1G2BNN9</accession>
<keyword evidence="3 4" id="KW-0687">Ribonucleoprotein</keyword>
<evidence type="ECO:0000313" key="7">
    <source>
        <dbReference type="Proteomes" id="UP000177817"/>
    </source>
</evidence>
<dbReference type="Pfam" id="PF00829">
    <property type="entry name" value="Ribosomal_L21p"/>
    <property type="match status" value="1"/>
</dbReference>
<gene>
    <name evidence="4" type="primary">rplU</name>
    <name evidence="6" type="ORF">A2677_01775</name>
</gene>
<keyword evidence="4 5" id="KW-0699">rRNA-binding</keyword>
<dbReference type="Proteomes" id="UP000177817">
    <property type="component" value="Unassembled WGS sequence"/>
</dbReference>
<dbReference type="PANTHER" id="PTHR21349:SF0">
    <property type="entry name" value="LARGE RIBOSOMAL SUBUNIT PROTEIN BL21M"/>
    <property type="match status" value="1"/>
</dbReference>
<protein>
    <recommendedName>
        <fullName evidence="4">Large ribosomal subunit protein bL21</fullName>
    </recommendedName>
</protein>
<dbReference type="PANTHER" id="PTHR21349">
    <property type="entry name" value="50S RIBOSOMAL PROTEIN L21"/>
    <property type="match status" value="1"/>
</dbReference>
<dbReference type="SUPFAM" id="SSF141091">
    <property type="entry name" value="L21p-like"/>
    <property type="match status" value="1"/>
</dbReference>
<dbReference type="InterPro" id="IPR036164">
    <property type="entry name" value="bL21-like_sf"/>
</dbReference>
<dbReference type="InterPro" id="IPR001787">
    <property type="entry name" value="Ribosomal_bL21"/>
</dbReference>
<evidence type="ECO:0000256" key="1">
    <source>
        <dbReference type="ARBA" id="ARBA00008563"/>
    </source>
</evidence>
<keyword evidence="2 4" id="KW-0689">Ribosomal protein</keyword>
<evidence type="ECO:0000313" key="6">
    <source>
        <dbReference type="EMBL" id="OGY90386.1"/>
    </source>
</evidence>
<dbReference type="GO" id="GO:0005840">
    <property type="term" value="C:ribosome"/>
    <property type="evidence" value="ECO:0007669"/>
    <property type="project" value="UniProtKB-KW"/>
</dbReference>
<dbReference type="GO" id="GO:0019843">
    <property type="term" value="F:rRNA binding"/>
    <property type="evidence" value="ECO:0007669"/>
    <property type="project" value="UniProtKB-UniRule"/>
</dbReference>
<evidence type="ECO:0000256" key="2">
    <source>
        <dbReference type="ARBA" id="ARBA00022980"/>
    </source>
</evidence>
<organism evidence="6 7">
    <name type="scientific">Candidatus Komeilibacteria bacterium RIFCSPHIGHO2_01_FULL_52_14</name>
    <dbReference type="NCBI Taxonomy" id="1798549"/>
    <lineage>
        <taxon>Bacteria</taxon>
        <taxon>Candidatus Komeiliibacteriota</taxon>
    </lineage>
</organism>
<dbReference type="GO" id="GO:0003735">
    <property type="term" value="F:structural constituent of ribosome"/>
    <property type="evidence" value="ECO:0007669"/>
    <property type="project" value="InterPro"/>
</dbReference>
<comment type="similarity">
    <text evidence="1 4 5">Belongs to the bacterial ribosomal protein bL21 family.</text>
</comment>
<name>A0A1G2BNN9_9BACT</name>
<dbReference type="GO" id="GO:0005737">
    <property type="term" value="C:cytoplasm"/>
    <property type="evidence" value="ECO:0007669"/>
    <property type="project" value="UniProtKB-ARBA"/>
</dbReference>
<comment type="function">
    <text evidence="4 5">This protein binds to 23S rRNA in the presence of protein L20.</text>
</comment>
<dbReference type="GO" id="GO:0006412">
    <property type="term" value="P:translation"/>
    <property type="evidence" value="ECO:0007669"/>
    <property type="project" value="UniProtKB-UniRule"/>
</dbReference>
<dbReference type="GO" id="GO:1990904">
    <property type="term" value="C:ribonucleoprotein complex"/>
    <property type="evidence" value="ECO:0007669"/>
    <property type="project" value="UniProtKB-KW"/>
</dbReference>
<dbReference type="AlphaFoldDB" id="A0A1G2BNN9"/>
<dbReference type="HAMAP" id="MF_01363">
    <property type="entry name" value="Ribosomal_bL21"/>
    <property type="match status" value="1"/>
</dbReference>
<evidence type="ECO:0000256" key="5">
    <source>
        <dbReference type="RuleBase" id="RU000562"/>
    </source>
</evidence>
<sequence>MFAIIATGGKQYRIKENTTLRVEKLPEAARKGDGVVFTDVLLVSDGGASVKIGKPIVPNARVDAKILRDGKADKIRVVKYKPKIRYKRVIGHRQQFTEVRIEKITA</sequence>
<evidence type="ECO:0000256" key="3">
    <source>
        <dbReference type="ARBA" id="ARBA00023274"/>
    </source>
</evidence>
<keyword evidence="4 5" id="KW-0694">RNA-binding</keyword>
<dbReference type="InterPro" id="IPR028909">
    <property type="entry name" value="bL21-like"/>
</dbReference>
<dbReference type="EMBL" id="MHKK01000011">
    <property type="protein sequence ID" value="OGY90386.1"/>
    <property type="molecule type" value="Genomic_DNA"/>
</dbReference>
<evidence type="ECO:0000256" key="4">
    <source>
        <dbReference type="HAMAP-Rule" id="MF_01363"/>
    </source>
</evidence>
<proteinExistence type="inferred from homology"/>
<comment type="subunit">
    <text evidence="4">Part of the 50S ribosomal subunit. Contacts protein L20.</text>
</comment>
<comment type="caution">
    <text evidence="6">The sequence shown here is derived from an EMBL/GenBank/DDBJ whole genome shotgun (WGS) entry which is preliminary data.</text>
</comment>
<reference evidence="6 7" key="1">
    <citation type="journal article" date="2016" name="Nat. Commun.">
        <title>Thousands of microbial genomes shed light on interconnected biogeochemical processes in an aquifer system.</title>
        <authorList>
            <person name="Anantharaman K."/>
            <person name="Brown C.T."/>
            <person name="Hug L.A."/>
            <person name="Sharon I."/>
            <person name="Castelle C.J."/>
            <person name="Probst A.J."/>
            <person name="Thomas B.C."/>
            <person name="Singh A."/>
            <person name="Wilkins M.J."/>
            <person name="Karaoz U."/>
            <person name="Brodie E.L."/>
            <person name="Williams K.H."/>
            <person name="Hubbard S.S."/>
            <person name="Banfield J.F."/>
        </authorList>
    </citation>
    <scope>NUCLEOTIDE SEQUENCE [LARGE SCALE GENOMIC DNA]</scope>
</reference>
<dbReference type="NCBIfam" id="TIGR00061">
    <property type="entry name" value="L21"/>
    <property type="match status" value="1"/>
</dbReference>